<keyword evidence="10" id="KW-0576">Peroxisome</keyword>
<keyword evidence="4 12" id="KW-0812">Transmembrane</keyword>
<evidence type="ECO:0000256" key="10">
    <source>
        <dbReference type="ARBA" id="ARBA00023140"/>
    </source>
</evidence>
<dbReference type="FunFam" id="1.25.40.10:FF:000147">
    <property type="entry name" value="Mitochondrial fission 1 protein"/>
    <property type="match status" value="1"/>
</dbReference>
<dbReference type="GO" id="GO:0005778">
    <property type="term" value="C:peroxisomal membrane"/>
    <property type="evidence" value="ECO:0007669"/>
    <property type="project" value="UniProtKB-SubCell"/>
</dbReference>
<sequence>MDIDEIVDGKVDPEDLKKYRQAYEAQVQRGEPSAVAAFTYAHGLIHGHDRNARMGISLLEELLRKEEEDIARRDYVYYLAVAHTRMKEFDRAMQYVDILLQAESHNRQAADLKALIEKRMRNNGLLGAAILGGGIAVIGGLVIAGIAAAARK</sequence>
<dbReference type="GO" id="GO:0000266">
    <property type="term" value="P:mitochondrial fission"/>
    <property type="evidence" value="ECO:0007669"/>
    <property type="project" value="UniProtKB-UniRule"/>
</dbReference>
<proteinExistence type="inferred from homology"/>
<dbReference type="GO" id="GO:0016559">
    <property type="term" value="P:peroxisome fission"/>
    <property type="evidence" value="ECO:0007669"/>
    <property type="project" value="TreeGrafter"/>
</dbReference>
<keyword evidence="5" id="KW-0053">Apoptosis</keyword>
<evidence type="ECO:0000256" key="8">
    <source>
        <dbReference type="ARBA" id="ARBA00023128"/>
    </source>
</evidence>
<dbReference type="Pfam" id="PF14853">
    <property type="entry name" value="Fis1_TPR_C"/>
    <property type="match status" value="1"/>
</dbReference>
<dbReference type="PIRSF" id="PIRSF008835">
    <property type="entry name" value="TPR_repeat_11_Fis1"/>
    <property type="match status" value="1"/>
</dbReference>
<protein>
    <recommendedName>
        <fullName evidence="11">Mitochondrial fission 1 protein</fullName>
    </recommendedName>
</protein>
<evidence type="ECO:0000313" key="14">
    <source>
        <dbReference type="WBParaSite" id="PSAMB.scaffold1121size35697.g11285.t1"/>
    </source>
</evidence>
<dbReference type="PANTHER" id="PTHR13247">
    <property type="entry name" value="TETRATRICOPEPTIDE REPEAT PROTEIN 11 TPR REPEAT PROTEIN 11"/>
    <property type="match status" value="1"/>
</dbReference>
<dbReference type="WBParaSite" id="PSAMB.scaffold7269size7927.g29846.t1">
    <property type="protein sequence ID" value="PSAMB.scaffold7269size7927.g29846.t1"/>
    <property type="gene ID" value="PSAMB.scaffold7269size7927.g29846"/>
</dbReference>
<dbReference type="AlphaFoldDB" id="A0A914XBK7"/>
<organism evidence="13 15">
    <name type="scientific">Plectus sambesii</name>
    <dbReference type="NCBI Taxonomy" id="2011161"/>
    <lineage>
        <taxon>Eukaryota</taxon>
        <taxon>Metazoa</taxon>
        <taxon>Ecdysozoa</taxon>
        <taxon>Nematoda</taxon>
        <taxon>Chromadorea</taxon>
        <taxon>Plectida</taxon>
        <taxon>Plectina</taxon>
        <taxon>Plectoidea</taxon>
        <taxon>Plectidae</taxon>
        <taxon>Plectus</taxon>
    </lineage>
</organism>
<dbReference type="InterPro" id="IPR028061">
    <property type="entry name" value="Fis1_TPR_C"/>
</dbReference>
<dbReference type="SUPFAM" id="SSF48452">
    <property type="entry name" value="TPR-like"/>
    <property type="match status" value="1"/>
</dbReference>
<keyword evidence="6 11" id="KW-1000">Mitochondrion outer membrane</keyword>
<evidence type="ECO:0000256" key="12">
    <source>
        <dbReference type="SAM" id="Phobius"/>
    </source>
</evidence>
<evidence type="ECO:0000256" key="4">
    <source>
        <dbReference type="ARBA" id="ARBA00022692"/>
    </source>
</evidence>
<evidence type="ECO:0000256" key="1">
    <source>
        <dbReference type="ARBA" id="ARBA00004549"/>
    </source>
</evidence>
<dbReference type="InterPro" id="IPR011990">
    <property type="entry name" value="TPR-like_helical_dom_sf"/>
</dbReference>
<dbReference type="Proteomes" id="UP000887566">
    <property type="component" value="Unplaced"/>
</dbReference>
<dbReference type="Gene3D" id="1.25.40.10">
    <property type="entry name" value="Tetratricopeptide repeat domain"/>
    <property type="match status" value="1"/>
</dbReference>
<keyword evidence="13" id="KW-1185">Reference proteome</keyword>
<keyword evidence="9 11" id="KW-0472">Membrane</keyword>
<keyword evidence="8 11" id="KW-0496">Mitochondrion</keyword>
<comment type="function">
    <text evidence="11">Involved in the fragmentation of the mitochondrial network and its perinuclear clustering.</text>
</comment>
<dbReference type="GO" id="GO:0005741">
    <property type="term" value="C:mitochondrial outer membrane"/>
    <property type="evidence" value="ECO:0007669"/>
    <property type="project" value="UniProtKB-SubCell"/>
</dbReference>
<reference evidence="14 15" key="1">
    <citation type="submission" date="2022-11" db="UniProtKB">
        <authorList>
            <consortium name="WormBaseParasite"/>
        </authorList>
    </citation>
    <scope>IDENTIFICATION</scope>
</reference>
<accession>A0A914XBK7</accession>
<comment type="similarity">
    <text evidence="3 11">Belongs to the FIS1 family.</text>
</comment>
<feature type="transmembrane region" description="Helical" evidence="12">
    <location>
        <begin position="125"/>
        <end position="150"/>
    </location>
</feature>
<evidence type="ECO:0000313" key="15">
    <source>
        <dbReference type="WBParaSite" id="PSAMB.scaffold7269size7927.g29846.t1"/>
    </source>
</evidence>
<evidence type="ECO:0000256" key="9">
    <source>
        <dbReference type="ARBA" id="ARBA00023136"/>
    </source>
</evidence>
<dbReference type="InterPro" id="IPR033745">
    <property type="entry name" value="Fis1_cytosol"/>
</dbReference>
<dbReference type="InterPro" id="IPR016543">
    <property type="entry name" value="Fis1"/>
</dbReference>
<name>A0A914XBK7_9BILA</name>
<evidence type="ECO:0000256" key="11">
    <source>
        <dbReference type="PIRNR" id="PIRNR008835"/>
    </source>
</evidence>
<evidence type="ECO:0000256" key="6">
    <source>
        <dbReference type="ARBA" id="ARBA00022787"/>
    </source>
</evidence>
<dbReference type="GO" id="GO:0000422">
    <property type="term" value="P:autophagy of mitochondrion"/>
    <property type="evidence" value="ECO:0007669"/>
    <property type="project" value="TreeGrafter"/>
</dbReference>
<dbReference type="PANTHER" id="PTHR13247:SF0">
    <property type="entry name" value="MITOCHONDRIAL FISSION 1 PROTEIN"/>
    <property type="match status" value="1"/>
</dbReference>
<evidence type="ECO:0000256" key="7">
    <source>
        <dbReference type="ARBA" id="ARBA00022989"/>
    </source>
</evidence>
<evidence type="ECO:0000256" key="3">
    <source>
        <dbReference type="ARBA" id="ARBA00008937"/>
    </source>
</evidence>
<dbReference type="WBParaSite" id="PSAMB.scaffold1121size35697.g11285.t1">
    <property type="protein sequence ID" value="PSAMB.scaffold1121size35697.g11285.t1"/>
    <property type="gene ID" value="PSAMB.scaffold1121size35697.g11285"/>
</dbReference>
<dbReference type="CDD" id="cd12212">
    <property type="entry name" value="Fis1"/>
    <property type="match status" value="1"/>
</dbReference>
<evidence type="ECO:0000256" key="5">
    <source>
        <dbReference type="ARBA" id="ARBA00022703"/>
    </source>
</evidence>
<keyword evidence="7 12" id="KW-1133">Transmembrane helix</keyword>
<dbReference type="GO" id="GO:0043653">
    <property type="term" value="P:mitochondrial fragmentation involved in apoptotic process"/>
    <property type="evidence" value="ECO:0007669"/>
    <property type="project" value="TreeGrafter"/>
</dbReference>
<evidence type="ECO:0000256" key="2">
    <source>
        <dbReference type="ARBA" id="ARBA00004572"/>
    </source>
</evidence>
<evidence type="ECO:0000313" key="13">
    <source>
        <dbReference type="Proteomes" id="UP000887566"/>
    </source>
</evidence>
<comment type="domain">
    <text evidence="11">The C-terminus is required for mitochondrial localization, while the N-terminus is necessary for mitochondrial fission.</text>
</comment>
<comment type="subcellular location">
    <subcellularLocation>
        <location evidence="2">Mitochondrion outer membrane</location>
        <topology evidence="2">Single-pass membrane protein</topology>
    </subcellularLocation>
    <subcellularLocation>
        <location evidence="1">Peroxisome membrane</location>
        <topology evidence="1">Single-pass membrane protein</topology>
    </subcellularLocation>
</comment>